<proteinExistence type="predicted"/>
<accession>A0A9E7MTD3</accession>
<feature type="domain" description="Phage head morphogenesis" evidence="1">
    <location>
        <begin position="177"/>
        <end position="274"/>
    </location>
</feature>
<protein>
    <submittedName>
        <fullName evidence="2">Head morphogenesis protein</fullName>
    </submittedName>
</protein>
<keyword evidence="3" id="KW-1185">Reference proteome</keyword>
<dbReference type="InterPro" id="IPR006528">
    <property type="entry name" value="Phage_head_morphogenesis_dom"/>
</dbReference>
<dbReference type="NCBIfam" id="TIGR01641">
    <property type="entry name" value="phageSPP1_gp7"/>
    <property type="match status" value="1"/>
</dbReference>
<sequence>MAFKASKVRKKRDRLPVAEGTQLFTSAAIREWYEGQLRAITRAMLGDYEKTIEGATKTKTAKQFFAQDASAASIFNEVLAALDKKWLNIFKNYAKVTAAAFTEKVDKHSKSTVWHSLSVAGVDAPAMAYTEAVSNTIKAAQDFNNTLITSIQEETHQQIYTSVMLSLTSPDPTQQGLQGIAAGLREAGIKSEKRIDLIARDQNSKLYASLNTERMKQNGVEKFRWVHSSAGKVPRPSHVAKDGKIFLVDDPELWTGPKADQGPPGWAINCRCRAVPVID</sequence>
<reference evidence="2" key="1">
    <citation type="submission" date="2022-05" db="EMBL/GenBank/DDBJ databases">
        <authorList>
            <person name="Friedrich I."/>
            <person name="Poehlein A."/>
            <person name="Schneider D."/>
            <person name="Hertel R."/>
            <person name="Daniel R."/>
        </authorList>
    </citation>
    <scope>NUCLEOTIDE SEQUENCE</scope>
</reference>
<name>A0A9E7MTD3_9CAUD</name>
<evidence type="ECO:0000259" key="1">
    <source>
        <dbReference type="Pfam" id="PF04233"/>
    </source>
</evidence>
<dbReference type="Pfam" id="PF04233">
    <property type="entry name" value="Phage_Mu_F"/>
    <property type="match status" value="1"/>
</dbReference>
<organism evidence="2 3">
    <name type="scientific">Luteibacter phage vB_LflM-Pluto</name>
    <dbReference type="NCBI Taxonomy" id="2948611"/>
    <lineage>
        <taxon>Viruses</taxon>
        <taxon>Duplodnaviria</taxon>
        <taxon>Heunggongvirae</taxon>
        <taxon>Uroviricota</taxon>
        <taxon>Caudoviricetes</taxon>
        <taxon>Lindbergviridae</taxon>
        <taxon>Plutovirus</taxon>
        <taxon>Plutovirus pluto</taxon>
    </lineage>
</organism>
<dbReference type="EMBL" id="ON529861">
    <property type="protein sequence ID" value="USN16338.1"/>
    <property type="molecule type" value="Genomic_DNA"/>
</dbReference>
<dbReference type="Proteomes" id="UP001056883">
    <property type="component" value="Segment"/>
</dbReference>
<evidence type="ECO:0000313" key="2">
    <source>
        <dbReference type="EMBL" id="USN16338.1"/>
    </source>
</evidence>
<evidence type="ECO:0000313" key="3">
    <source>
        <dbReference type="Proteomes" id="UP001056883"/>
    </source>
</evidence>
<gene>
    <name evidence="2" type="ORF">PLUTO_00220</name>
</gene>